<proteinExistence type="predicted"/>
<feature type="compositionally biased region" description="Basic and acidic residues" evidence="1">
    <location>
        <begin position="169"/>
        <end position="178"/>
    </location>
</feature>
<name>A0A4R4THC7_9ACTN</name>
<dbReference type="InterPro" id="IPR002560">
    <property type="entry name" value="Transposase_DDE"/>
</dbReference>
<feature type="domain" description="Transposase IS204/IS1001/IS1096/IS1165 DDE" evidence="2">
    <location>
        <begin position="88"/>
        <end position="129"/>
    </location>
</feature>
<comment type="caution">
    <text evidence="3">The sequence shown here is derived from an EMBL/GenBank/DDBJ whole genome shotgun (WGS) entry which is preliminary data.</text>
</comment>
<gene>
    <name evidence="3" type="ORF">E1283_15120</name>
</gene>
<evidence type="ECO:0000313" key="3">
    <source>
        <dbReference type="EMBL" id="TDC74632.1"/>
    </source>
</evidence>
<sequence>MAHRDGRLPHRRAGGDSGPAEAGRGAGDRRDPARAHAVAAEPGHLAVGAGRQPVAHRLRRRLRHPGPARTGGGPRPQRRAGLAVHHPAAIRTGLPHATVVVDHFHVVQLANKMLNTVRRRTTATLRGRRLPQPRQPRPTHTLRHHTPSPRTSPHCSTLKTRHGAGTTGLRDRARRDGHLAGADAPSKRQPNPNHGRPARSQRWLSQAVVVTRNVARLC</sequence>
<reference evidence="3 4" key="1">
    <citation type="submission" date="2019-03" db="EMBL/GenBank/DDBJ databases">
        <title>Draft genome sequences of novel Actinobacteria.</title>
        <authorList>
            <person name="Sahin N."/>
            <person name="Ay H."/>
            <person name="Saygin H."/>
        </authorList>
    </citation>
    <scope>NUCLEOTIDE SEQUENCE [LARGE SCALE GENOMIC DNA]</scope>
    <source>
        <strain evidence="3 4">DSM 41900</strain>
    </source>
</reference>
<evidence type="ECO:0000259" key="2">
    <source>
        <dbReference type="Pfam" id="PF01610"/>
    </source>
</evidence>
<feature type="compositionally biased region" description="Basic residues" evidence="1">
    <location>
        <begin position="121"/>
        <end position="131"/>
    </location>
</feature>
<protein>
    <recommendedName>
        <fullName evidence="2">Transposase IS204/IS1001/IS1096/IS1165 DDE domain-containing protein</fullName>
    </recommendedName>
</protein>
<keyword evidence="4" id="KW-1185">Reference proteome</keyword>
<dbReference type="Pfam" id="PF01610">
    <property type="entry name" value="DDE_Tnp_ISL3"/>
    <property type="match status" value="1"/>
</dbReference>
<dbReference type="OrthoDB" id="3238779at2"/>
<dbReference type="EMBL" id="SMKI01000139">
    <property type="protein sequence ID" value="TDC74632.1"/>
    <property type="molecule type" value="Genomic_DNA"/>
</dbReference>
<accession>A0A4R4THC7</accession>
<organism evidence="3 4">
    <name type="scientific">Streptomyces hainanensis</name>
    <dbReference type="NCBI Taxonomy" id="402648"/>
    <lineage>
        <taxon>Bacteria</taxon>
        <taxon>Bacillati</taxon>
        <taxon>Actinomycetota</taxon>
        <taxon>Actinomycetes</taxon>
        <taxon>Kitasatosporales</taxon>
        <taxon>Streptomycetaceae</taxon>
        <taxon>Streptomyces</taxon>
    </lineage>
</organism>
<evidence type="ECO:0000313" key="4">
    <source>
        <dbReference type="Proteomes" id="UP000295345"/>
    </source>
</evidence>
<dbReference type="Proteomes" id="UP000295345">
    <property type="component" value="Unassembled WGS sequence"/>
</dbReference>
<evidence type="ECO:0000256" key="1">
    <source>
        <dbReference type="SAM" id="MobiDB-lite"/>
    </source>
</evidence>
<feature type="compositionally biased region" description="Basic residues" evidence="1">
    <location>
        <begin position="54"/>
        <end position="66"/>
    </location>
</feature>
<feature type="region of interest" description="Disordered" evidence="1">
    <location>
        <begin position="1"/>
        <end position="84"/>
    </location>
</feature>
<dbReference type="AlphaFoldDB" id="A0A4R4THC7"/>
<feature type="region of interest" description="Disordered" evidence="1">
    <location>
        <begin position="121"/>
        <end position="204"/>
    </location>
</feature>